<dbReference type="OrthoDB" id="2973491at2"/>
<name>A0A168KHG3_9BACL</name>
<sequence length="87" mass="10128">MSSKMEKIKGLIDRKQYTNTNLQETVNTVIHKDGKEETKSSISPKKKATYELDLDLHTELKIFAAKQNKKMVDIVEIALREYLYSHE</sequence>
<dbReference type="SUPFAM" id="SSF47598">
    <property type="entry name" value="Ribbon-helix-helix"/>
    <property type="match status" value="1"/>
</dbReference>
<proteinExistence type="predicted"/>
<evidence type="ECO:0000259" key="1">
    <source>
        <dbReference type="Pfam" id="PF21432"/>
    </source>
</evidence>
<dbReference type="EMBL" id="LVJH01000025">
    <property type="protein sequence ID" value="OAB42017.1"/>
    <property type="molecule type" value="Genomic_DNA"/>
</dbReference>
<dbReference type="GO" id="GO:0006355">
    <property type="term" value="P:regulation of DNA-templated transcription"/>
    <property type="evidence" value="ECO:0007669"/>
    <property type="project" value="InterPro"/>
</dbReference>
<dbReference type="InterPro" id="IPR010985">
    <property type="entry name" value="Ribbon_hlx_hlx"/>
</dbReference>
<dbReference type="InterPro" id="IPR049123">
    <property type="entry name" value="56B_RHH"/>
</dbReference>
<reference evidence="2 3" key="1">
    <citation type="submission" date="2016-03" db="EMBL/GenBank/DDBJ databases">
        <title>Draft genome sequence of Paenibacillus glacialis DSM 22343.</title>
        <authorList>
            <person name="Shin S.-K."/>
            <person name="Yi H."/>
        </authorList>
    </citation>
    <scope>NUCLEOTIDE SEQUENCE [LARGE SCALE GENOMIC DNA]</scope>
    <source>
        <strain evidence="2 3">DSM 22343</strain>
    </source>
</reference>
<dbReference type="RefSeq" id="WP_068533879.1">
    <property type="nucleotide sequence ID" value="NZ_LVJH01000025.1"/>
</dbReference>
<feature type="domain" description="56B-like ribbon-helix-helix" evidence="1">
    <location>
        <begin position="55"/>
        <end position="83"/>
    </location>
</feature>
<dbReference type="Gene3D" id="1.10.1220.10">
    <property type="entry name" value="Met repressor-like"/>
    <property type="match status" value="1"/>
</dbReference>
<dbReference type="AlphaFoldDB" id="A0A168KHG3"/>
<dbReference type="InterPro" id="IPR013321">
    <property type="entry name" value="Arc_rbn_hlx_hlx"/>
</dbReference>
<protein>
    <recommendedName>
        <fullName evidence="1">56B-like ribbon-helix-helix domain-containing protein</fullName>
    </recommendedName>
</protein>
<keyword evidence="3" id="KW-1185">Reference proteome</keyword>
<comment type="caution">
    <text evidence="2">The sequence shown here is derived from an EMBL/GenBank/DDBJ whole genome shotgun (WGS) entry which is preliminary data.</text>
</comment>
<organism evidence="2 3">
    <name type="scientific">Paenibacillus glacialis</name>
    <dbReference type="NCBI Taxonomy" id="494026"/>
    <lineage>
        <taxon>Bacteria</taxon>
        <taxon>Bacillati</taxon>
        <taxon>Bacillota</taxon>
        <taxon>Bacilli</taxon>
        <taxon>Bacillales</taxon>
        <taxon>Paenibacillaceae</taxon>
        <taxon>Paenibacillus</taxon>
    </lineage>
</organism>
<accession>A0A168KHG3</accession>
<dbReference type="Proteomes" id="UP000076967">
    <property type="component" value="Unassembled WGS sequence"/>
</dbReference>
<gene>
    <name evidence="2" type="ORF">PGLA_14465</name>
</gene>
<evidence type="ECO:0000313" key="3">
    <source>
        <dbReference type="Proteomes" id="UP000076967"/>
    </source>
</evidence>
<dbReference type="Pfam" id="PF21432">
    <property type="entry name" value="56B_RHH"/>
    <property type="match status" value="1"/>
</dbReference>
<evidence type="ECO:0000313" key="2">
    <source>
        <dbReference type="EMBL" id="OAB42017.1"/>
    </source>
</evidence>